<dbReference type="SUPFAM" id="SSF116734">
    <property type="entry name" value="DNA methylase specificity domain"/>
    <property type="match status" value="2"/>
</dbReference>
<proteinExistence type="inferred from homology"/>
<dbReference type="InterPro" id="IPR051212">
    <property type="entry name" value="Type-I_RE_S_subunit"/>
</dbReference>
<dbReference type="Proteomes" id="UP000377803">
    <property type="component" value="Chromosome"/>
</dbReference>
<keyword evidence="7" id="KW-0378">Hydrolase</keyword>
<evidence type="ECO:0000313" key="7">
    <source>
        <dbReference type="EMBL" id="QGA80873.1"/>
    </source>
</evidence>
<dbReference type="GeneID" id="42365391"/>
<accession>A0A5Q0UGT8</accession>
<dbReference type="Pfam" id="PF01420">
    <property type="entry name" value="Methylase_S"/>
    <property type="match status" value="2"/>
</dbReference>
<dbReference type="AlphaFoldDB" id="A0A5Q0UGT8"/>
<feature type="coiled-coil region" evidence="4">
    <location>
        <begin position="200"/>
        <end position="231"/>
    </location>
</feature>
<organism evidence="7 8">
    <name type="scientific">Candidatus Nanohalobium constans</name>
    <dbReference type="NCBI Taxonomy" id="2565781"/>
    <lineage>
        <taxon>Archaea</taxon>
        <taxon>Candidatus Nanohalarchaeota</taxon>
        <taxon>Candidatus Nanohalobia</taxon>
        <taxon>Candidatus Nanohalobiales</taxon>
        <taxon>Candidatus Nanohalobiaceae</taxon>
        <taxon>Candidatus Nanohalobium</taxon>
    </lineage>
</organism>
<evidence type="ECO:0000313" key="8">
    <source>
        <dbReference type="Proteomes" id="UP000377803"/>
    </source>
</evidence>
<dbReference type="REBASE" id="364224">
    <property type="entry name" value="S.DgrLC1ORF998P"/>
</dbReference>
<dbReference type="Gene3D" id="3.90.220.20">
    <property type="entry name" value="DNA methylase specificity domains"/>
    <property type="match status" value="2"/>
</dbReference>
<dbReference type="OrthoDB" id="84651at2157"/>
<name>A0A5Q0UGT8_9ARCH</name>
<feature type="region of interest" description="Disordered" evidence="5">
    <location>
        <begin position="1"/>
        <end position="23"/>
    </location>
</feature>
<dbReference type="Gene3D" id="1.10.287.1120">
    <property type="entry name" value="Bipartite methylase S protein"/>
    <property type="match status" value="1"/>
</dbReference>
<feature type="coiled-coil region" evidence="4">
    <location>
        <begin position="412"/>
        <end position="443"/>
    </location>
</feature>
<comment type="similarity">
    <text evidence="1">Belongs to the type-I restriction system S methylase family.</text>
</comment>
<keyword evidence="8" id="KW-1185">Reference proteome</keyword>
<dbReference type="InterPro" id="IPR044946">
    <property type="entry name" value="Restrct_endonuc_typeI_TRD_sf"/>
</dbReference>
<sequence length="455" mass="52418">MSETKSLGEFREENSGTTEYQPYGAYRETKAEWLGRIPQDWDLTKLKFLIEKNLKYGASESPREYDPKEPRYIRITDIKENGELREKTKKSLPLEIAKDYQLKRGDILLARSGATVGKATLYNGVEEDDASFAGYLIRVRLKNHILPEYFSYFTSSSNYWDWIDTFLIQSTIENVSADKYKDLLVPLPSEDEQKAIVRFLDRETEQIDRLIEKKEELIDLLEEKRKSLITNRIMQGVNSEVELKGTNSEWLKKIPQNWEIVKLKFLCWVKRGASPRPISDKKYFDENGDYNWVRISDISSRGKYLTETEQTLSELGSSKSVKVPKNELIVSIAGSYGIPKITKINTCIHDGLVWLKNLEADKEFIYYLFHSQGVFTGAGKTGTQTNLNSDTVGEVKVPLPPKEEQREIVNHLDQETSDIDELIEQVEEGIERLKEYRKALITEAVTGQIDVRGEV</sequence>
<dbReference type="KEGG" id="ncon:LC1Nh_0997"/>
<dbReference type="CDD" id="cd17521">
    <property type="entry name" value="RMtype1_S_Sau13435ORF2165P_TRD2-CR2_like"/>
    <property type="match status" value="1"/>
</dbReference>
<keyword evidence="7" id="KW-0540">Nuclease</keyword>
<keyword evidence="7" id="KW-0255">Endonuclease</keyword>
<dbReference type="InterPro" id="IPR000055">
    <property type="entry name" value="Restrct_endonuc_typeI_TRD"/>
</dbReference>
<dbReference type="GO" id="GO:0003677">
    <property type="term" value="F:DNA binding"/>
    <property type="evidence" value="ECO:0007669"/>
    <property type="project" value="UniProtKB-KW"/>
</dbReference>
<evidence type="ECO:0000256" key="3">
    <source>
        <dbReference type="ARBA" id="ARBA00023125"/>
    </source>
</evidence>
<dbReference type="PANTHER" id="PTHR43140:SF1">
    <property type="entry name" value="TYPE I RESTRICTION ENZYME ECOKI SPECIFICITY SUBUNIT"/>
    <property type="match status" value="1"/>
</dbReference>
<feature type="compositionally biased region" description="Basic and acidic residues" evidence="5">
    <location>
        <begin position="1"/>
        <end position="14"/>
    </location>
</feature>
<evidence type="ECO:0000256" key="4">
    <source>
        <dbReference type="SAM" id="Coils"/>
    </source>
</evidence>
<dbReference type="EC" id="3.1.21.3" evidence="7"/>
<keyword evidence="3" id="KW-0238">DNA-binding</keyword>
<keyword evidence="2" id="KW-0680">Restriction system</keyword>
<dbReference type="CDD" id="cd17283">
    <property type="entry name" value="RMtype1_S_Hpy180ORF7835P_TRD2-CR2_like"/>
    <property type="match status" value="1"/>
</dbReference>
<evidence type="ECO:0000256" key="2">
    <source>
        <dbReference type="ARBA" id="ARBA00022747"/>
    </source>
</evidence>
<protein>
    <submittedName>
        <fullName evidence="7">Type I restriction endonuclease subunit S</fullName>
        <ecNumber evidence="7">3.1.21.3</ecNumber>
    </submittedName>
</protein>
<reference evidence="8" key="1">
    <citation type="submission" date="2019-05" db="EMBL/GenBank/DDBJ databases">
        <title>Candidatus Nanohalobium constans, a novel model system to study the DPANN nano-sized archaea: genomic and physiological characterization of a nanoarchaeon co-cultured with its chitinotrophic host.</title>
        <authorList>
            <person name="La Cono V."/>
            <person name="Arcadi E."/>
            <person name="Crisafi F."/>
            <person name="Denaro R."/>
            <person name="La Spada G."/>
            <person name="Messina E."/>
            <person name="Smedile F."/>
            <person name="Toshchakov S.V."/>
            <person name="Shevchenko M.A."/>
            <person name="Golyshin P.N."/>
            <person name="Golyshina O.V."/>
            <person name="Ferrer M."/>
            <person name="Rohde M."/>
            <person name="Mushegian A."/>
            <person name="Sorokin D.Y."/>
            <person name="Giuliano L."/>
            <person name="Yakimov M.M."/>
        </authorList>
    </citation>
    <scope>NUCLEOTIDE SEQUENCE [LARGE SCALE GENOMIC DNA]</scope>
    <source>
        <strain evidence="8">LC1Nh</strain>
    </source>
</reference>
<dbReference type="EMBL" id="CP040089">
    <property type="protein sequence ID" value="QGA80873.1"/>
    <property type="molecule type" value="Genomic_DNA"/>
</dbReference>
<dbReference type="RefSeq" id="WP_153550618.1">
    <property type="nucleotide sequence ID" value="NZ_CP040089.1"/>
</dbReference>
<feature type="domain" description="Type I restriction modification DNA specificity" evidence="6">
    <location>
        <begin position="38"/>
        <end position="216"/>
    </location>
</feature>
<evidence type="ECO:0000256" key="1">
    <source>
        <dbReference type="ARBA" id="ARBA00010923"/>
    </source>
</evidence>
<evidence type="ECO:0000256" key="5">
    <source>
        <dbReference type="SAM" id="MobiDB-lite"/>
    </source>
</evidence>
<evidence type="ECO:0000259" key="6">
    <source>
        <dbReference type="Pfam" id="PF01420"/>
    </source>
</evidence>
<keyword evidence="4" id="KW-0175">Coiled coil</keyword>
<dbReference type="PANTHER" id="PTHR43140">
    <property type="entry name" value="TYPE-1 RESTRICTION ENZYME ECOKI SPECIFICITY PROTEIN"/>
    <property type="match status" value="1"/>
</dbReference>
<gene>
    <name evidence="7" type="primary">hsdS</name>
    <name evidence="7" type="ORF">LC1Nh_0997</name>
</gene>
<dbReference type="GO" id="GO:0009307">
    <property type="term" value="P:DNA restriction-modification system"/>
    <property type="evidence" value="ECO:0007669"/>
    <property type="project" value="UniProtKB-KW"/>
</dbReference>
<feature type="domain" description="Type I restriction modification DNA specificity" evidence="6">
    <location>
        <begin position="255"/>
        <end position="432"/>
    </location>
</feature>
<dbReference type="GO" id="GO:0009035">
    <property type="term" value="F:type I site-specific deoxyribonuclease activity"/>
    <property type="evidence" value="ECO:0007669"/>
    <property type="project" value="UniProtKB-EC"/>
</dbReference>